<dbReference type="OrthoDB" id="7873459at2"/>
<reference evidence="2 3" key="1">
    <citation type="submission" date="2014-04" db="EMBL/GenBank/DDBJ databases">
        <title>Marinobacterium kochiensis sp. nov., isolated from sediment sample collected from Kochi backwaters in Kerala, India.</title>
        <authorList>
            <person name="Singh A."/>
            <person name="Pinnaka A.K."/>
        </authorList>
    </citation>
    <scope>NUCLEOTIDE SEQUENCE [LARGE SCALE GENOMIC DNA]</scope>
    <source>
        <strain evidence="2 3">AK27</strain>
    </source>
</reference>
<dbReference type="AlphaFoldDB" id="A0A081G4H8"/>
<accession>A0A081G4H8</accession>
<organism evidence="2 3">
    <name type="scientific">Marinobacterium lacunae</name>
    <dbReference type="NCBI Taxonomy" id="1232683"/>
    <lineage>
        <taxon>Bacteria</taxon>
        <taxon>Pseudomonadati</taxon>
        <taxon>Pseudomonadota</taxon>
        <taxon>Gammaproteobacteria</taxon>
        <taxon>Oceanospirillales</taxon>
        <taxon>Oceanospirillaceae</taxon>
        <taxon>Marinobacterium</taxon>
    </lineage>
</organism>
<dbReference type="RefSeq" id="WP_036182546.1">
    <property type="nucleotide sequence ID" value="NZ_JMQN01000007.1"/>
</dbReference>
<sequence>MIGRDSNDDIDLYGAKPWIAGLIFSGALIALMFGLAAGFA</sequence>
<gene>
    <name evidence="2" type="ORF">ADIMK_0205</name>
</gene>
<evidence type="ECO:0000313" key="3">
    <source>
        <dbReference type="Proteomes" id="UP000028252"/>
    </source>
</evidence>
<keyword evidence="1" id="KW-1133">Transmembrane helix</keyword>
<keyword evidence="1" id="KW-0812">Transmembrane</keyword>
<evidence type="ECO:0000256" key="1">
    <source>
        <dbReference type="SAM" id="Phobius"/>
    </source>
</evidence>
<dbReference type="Proteomes" id="UP000028252">
    <property type="component" value="Unassembled WGS sequence"/>
</dbReference>
<comment type="caution">
    <text evidence="2">The sequence shown here is derived from an EMBL/GenBank/DDBJ whole genome shotgun (WGS) entry which is preliminary data.</text>
</comment>
<dbReference type="PATRIC" id="fig|1232683.4.peg.201"/>
<keyword evidence="1" id="KW-0472">Membrane</keyword>
<feature type="transmembrane region" description="Helical" evidence="1">
    <location>
        <begin position="18"/>
        <end position="39"/>
    </location>
</feature>
<dbReference type="EMBL" id="JMQN01000007">
    <property type="protein sequence ID" value="KEA65683.1"/>
    <property type="molecule type" value="Genomic_DNA"/>
</dbReference>
<dbReference type="STRING" id="1232683.ADIMK_0205"/>
<keyword evidence="3" id="KW-1185">Reference proteome</keyword>
<protein>
    <submittedName>
        <fullName evidence="2">Uncharacterized protein</fullName>
    </submittedName>
</protein>
<evidence type="ECO:0000313" key="2">
    <source>
        <dbReference type="EMBL" id="KEA65683.1"/>
    </source>
</evidence>
<name>A0A081G4H8_9GAMM</name>
<proteinExistence type="predicted"/>